<dbReference type="GO" id="GO:0005737">
    <property type="term" value="C:cytoplasm"/>
    <property type="evidence" value="ECO:0007669"/>
    <property type="project" value="UniProtKB-UniRule"/>
</dbReference>
<name>A0A377TMF0_KLEPN</name>
<comment type="similarity">
    <text evidence="2 6">Belongs to the RdgC family.</text>
</comment>
<comment type="subcellular location">
    <subcellularLocation>
        <location evidence="1 6">Cytoplasm</location>
        <location evidence="1 6">Nucleoid</location>
    </subcellularLocation>
</comment>
<accession>A0A377TMF0</accession>
<evidence type="ECO:0000256" key="4">
    <source>
        <dbReference type="ARBA" id="ARBA00022490"/>
    </source>
</evidence>
<dbReference type="GO" id="GO:0000018">
    <property type="term" value="P:regulation of DNA recombination"/>
    <property type="evidence" value="ECO:0007669"/>
    <property type="project" value="TreeGrafter"/>
</dbReference>
<organism evidence="7 8">
    <name type="scientific">Klebsiella pneumoniae</name>
    <dbReference type="NCBI Taxonomy" id="573"/>
    <lineage>
        <taxon>Bacteria</taxon>
        <taxon>Pseudomonadati</taxon>
        <taxon>Pseudomonadota</taxon>
        <taxon>Gammaproteobacteria</taxon>
        <taxon>Enterobacterales</taxon>
        <taxon>Enterobacteriaceae</taxon>
        <taxon>Klebsiella/Raoultella group</taxon>
        <taxon>Klebsiella</taxon>
        <taxon>Klebsiella pneumoniae complex</taxon>
    </lineage>
</organism>
<evidence type="ECO:0000256" key="3">
    <source>
        <dbReference type="ARBA" id="ARBA00022296"/>
    </source>
</evidence>
<dbReference type="PANTHER" id="PTHR38103:SF1">
    <property type="entry name" value="RECOMBINATION-ASSOCIATED PROTEIN RDGC"/>
    <property type="match status" value="1"/>
</dbReference>
<evidence type="ECO:0000256" key="6">
    <source>
        <dbReference type="HAMAP-Rule" id="MF_00194"/>
    </source>
</evidence>
<evidence type="ECO:0000313" key="8">
    <source>
        <dbReference type="Proteomes" id="UP000254938"/>
    </source>
</evidence>
<dbReference type="AlphaFoldDB" id="A0A377TMF0"/>
<keyword evidence="5 6" id="KW-0233">DNA recombination</keyword>
<protein>
    <recommendedName>
        <fullName evidence="3 6">Recombination-associated protein RdgC</fullName>
    </recommendedName>
</protein>
<comment type="function">
    <text evidence="6">May be involved in recombination.</text>
</comment>
<dbReference type="Proteomes" id="UP000254938">
    <property type="component" value="Unassembled WGS sequence"/>
</dbReference>
<evidence type="ECO:0000256" key="2">
    <source>
        <dbReference type="ARBA" id="ARBA00008657"/>
    </source>
</evidence>
<evidence type="ECO:0000256" key="5">
    <source>
        <dbReference type="ARBA" id="ARBA00023172"/>
    </source>
</evidence>
<dbReference type="EMBL" id="UGKQ01000007">
    <property type="protein sequence ID" value="STS80529.1"/>
    <property type="molecule type" value="Genomic_DNA"/>
</dbReference>
<gene>
    <name evidence="6 7" type="primary">rdgC</name>
    <name evidence="7" type="ORF">NCTC9140_02242</name>
</gene>
<dbReference type="Pfam" id="PF04381">
    <property type="entry name" value="RdgC"/>
    <property type="match status" value="1"/>
</dbReference>
<evidence type="ECO:0000313" key="7">
    <source>
        <dbReference type="EMBL" id="STS80529.1"/>
    </source>
</evidence>
<dbReference type="InterPro" id="IPR007476">
    <property type="entry name" value="RdgC"/>
</dbReference>
<evidence type="ECO:0000256" key="1">
    <source>
        <dbReference type="ARBA" id="ARBA00004453"/>
    </source>
</evidence>
<keyword evidence="4 6" id="KW-0963">Cytoplasm</keyword>
<dbReference type="GO" id="GO:0043590">
    <property type="term" value="C:bacterial nucleoid"/>
    <property type="evidence" value="ECO:0007669"/>
    <property type="project" value="TreeGrafter"/>
</dbReference>
<dbReference type="GO" id="GO:0006310">
    <property type="term" value="P:DNA recombination"/>
    <property type="evidence" value="ECO:0007669"/>
    <property type="project" value="UniProtKB-UniRule"/>
</dbReference>
<dbReference type="NCBIfam" id="NF001460">
    <property type="entry name" value="PRK00321.1-1"/>
    <property type="match status" value="1"/>
</dbReference>
<dbReference type="NCBIfam" id="NF001464">
    <property type="entry name" value="PRK00321.1-5"/>
    <property type="match status" value="1"/>
</dbReference>
<dbReference type="HAMAP" id="MF_00194">
    <property type="entry name" value="RdgC"/>
    <property type="match status" value="1"/>
</dbReference>
<dbReference type="PANTHER" id="PTHR38103">
    <property type="entry name" value="RECOMBINATION-ASSOCIATED PROTEIN RDGC"/>
    <property type="match status" value="1"/>
</dbReference>
<reference evidence="7 8" key="1">
    <citation type="submission" date="2018-06" db="EMBL/GenBank/DDBJ databases">
        <authorList>
            <consortium name="Pathogen Informatics"/>
            <person name="Doyle S."/>
        </authorList>
    </citation>
    <scope>NUCLEOTIDE SEQUENCE [LARGE SCALE GENOMIC DNA]</scope>
    <source>
        <strain evidence="7 8">NCTC9140</strain>
    </source>
</reference>
<dbReference type="NCBIfam" id="NF001462">
    <property type="entry name" value="PRK00321.1-3"/>
    <property type="match status" value="1"/>
</dbReference>
<dbReference type="GO" id="GO:0003690">
    <property type="term" value="F:double-stranded DNA binding"/>
    <property type="evidence" value="ECO:0007669"/>
    <property type="project" value="TreeGrafter"/>
</dbReference>
<sequence length="431" mass="48052">MLWFKNLMVYRLSRDIELRAEEMEKQLAELTFTPCGSQDMAKTGWVSPMGSHSDALTHTANGQIIICARKEEKILPSPVIKQALEAKIQKLEADQGRKLKKTEKDSLKDEVLHSLLPRAFSRFSQTMMWIDTVNGLIMVDCASAKKAEDTLALLRKTLGSLPVVPLTLENPIELTLTEWVRSGTVAQGFQLLDEAELKAMLEDGGVIRAKKQDLVSDEIAVHIEAGKVVTKLALDWQQRIQFVICDDASIKRLKFCDELRDQNEDIDREDFAQRFDADFILMTGELAALNPKPGGRARRRSAALSAAFLPAGQEGKNNPAADAGRHAGLQIAAQIRGWLSHLQMKFAVAWHIENFAGSVNFPLSLTRQQDIQRPADYRHLFRLRRTKGVFPFRHHANAGATGTAAGEANGFHFSVKVFIALKHKQALLIVG</sequence>
<proteinExistence type="inferred from homology"/>